<dbReference type="FunFam" id="3.40.50.620:FF:000011">
    <property type="entry name" value="Electron transfer flavoprotein subunit beta"/>
    <property type="match status" value="1"/>
</dbReference>
<keyword evidence="5" id="KW-0249">Electron transport</keyword>
<reference evidence="10" key="1">
    <citation type="journal article" date="2021" name="Arch. Microbiol.">
        <title>Methyloradius palustris gen. nov., sp. nov., a methanol-oxidizing bacterium isolated from snow.</title>
        <authorList>
            <person name="Miyadera T."/>
            <person name="Kojima H."/>
            <person name="Fukui M."/>
        </authorList>
    </citation>
    <scope>NUCLEOTIDE SEQUENCE</scope>
    <source>
        <strain evidence="10">Zm11</strain>
    </source>
</reference>
<comment type="subunit">
    <text evidence="2">Heterodimer of an alpha and a beta subunit.</text>
</comment>
<keyword evidence="4" id="KW-0813">Transport</keyword>
<dbReference type="InterPro" id="IPR002078">
    <property type="entry name" value="Sigma_54_int"/>
</dbReference>
<dbReference type="InterPro" id="IPR014729">
    <property type="entry name" value="Rossmann-like_a/b/a_fold"/>
</dbReference>
<dbReference type="GO" id="GO:0006355">
    <property type="term" value="P:regulation of DNA-templated transcription"/>
    <property type="evidence" value="ECO:0007669"/>
    <property type="project" value="InterPro"/>
</dbReference>
<dbReference type="InterPro" id="IPR014730">
    <property type="entry name" value="ETF_a/b_N"/>
</dbReference>
<dbReference type="GO" id="GO:0005524">
    <property type="term" value="F:ATP binding"/>
    <property type="evidence" value="ECO:0007669"/>
    <property type="project" value="InterPro"/>
</dbReference>
<dbReference type="InterPro" id="IPR033948">
    <property type="entry name" value="ETF_beta_N"/>
</dbReference>
<feature type="domain" description="Sigma-54 factor interaction" evidence="9">
    <location>
        <begin position="58"/>
        <end position="227"/>
    </location>
</feature>
<evidence type="ECO:0000256" key="3">
    <source>
        <dbReference type="ARBA" id="ARBA00016797"/>
    </source>
</evidence>
<name>A0A8D5FZ77_9PROT</name>
<accession>A0A8D5FZ77</accession>
<dbReference type="PIRSF" id="PIRSF000090">
    <property type="entry name" value="Beta-ETF"/>
    <property type="match status" value="1"/>
</dbReference>
<dbReference type="GO" id="GO:0046395">
    <property type="term" value="P:carboxylic acid catabolic process"/>
    <property type="evidence" value="ECO:0007669"/>
    <property type="project" value="UniProtKB-ARBA"/>
</dbReference>
<dbReference type="Pfam" id="PF01012">
    <property type="entry name" value="ETF"/>
    <property type="match status" value="1"/>
</dbReference>
<dbReference type="PANTHER" id="PTHR21294">
    <property type="entry name" value="ELECTRON TRANSFER FLAVOPROTEIN BETA-SUBUNIT"/>
    <property type="match status" value="1"/>
</dbReference>
<evidence type="ECO:0000256" key="1">
    <source>
        <dbReference type="ARBA" id="ARBA00007557"/>
    </source>
</evidence>
<proteinExistence type="inferred from homology"/>
<evidence type="ECO:0000259" key="9">
    <source>
        <dbReference type="PROSITE" id="PS50045"/>
    </source>
</evidence>
<gene>
    <name evidence="10" type="primary">etfB</name>
    <name evidence="10" type="ORF">ZMTM_06990</name>
</gene>
<dbReference type="Gene3D" id="3.40.50.620">
    <property type="entry name" value="HUPs"/>
    <property type="match status" value="1"/>
</dbReference>
<dbReference type="GO" id="GO:0009055">
    <property type="term" value="F:electron transfer activity"/>
    <property type="evidence" value="ECO:0007669"/>
    <property type="project" value="InterPro"/>
</dbReference>
<comment type="function">
    <text evidence="6">The electron transfer flavoprotein serves as a specific electron acceptor for other dehydrogenases. It transfers the electrons to the main respiratory chain via ETF-ubiquinone oxidoreductase (ETF dehydrogenase).</text>
</comment>
<protein>
    <recommendedName>
        <fullName evidence="3">Electron transfer flavoprotein subunit beta</fullName>
    </recommendedName>
    <alternativeName>
        <fullName evidence="7">Electron transfer flavoprotein small subunit</fullName>
    </alternativeName>
</protein>
<dbReference type="EMBL" id="AP024110">
    <property type="protein sequence ID" value="BCM24440.1"/>
    <property type="molecule type" value="Genomic_DNA"/>
</dbReference>
<dbReference type="SMART" id="SM00893">
    <property type="entry name" value="ETF"/>
    <property type="match status" value="1"/>
</dbReference>
<dbReference type="SUPFAM" id="SSF52402">
    <property type="entry name" value="Adenine nucleotide alpha hydrolases-like"/>
    <property type="match status" value="1"/>
</dbReference>
<dbReference type="Proteomes" id="UP000826722">
    <property type="component" value="Chromosome"/>
</dbReference>
<evidence type="ECO:0000313" key="10">
    <source>
        <dbReference type="EMBL" id="BCM24440.1"/>
    </source>
</evidence>
<comment type="cofactor">
    <cofactor evidence="8">
        <name>AMP</name>
        <dbReference type="ChEBI" id="CHEBI:456215"/>
    </cofactor>
</comment>
<evidence type="ECO:0000313" key="11">
    <source>
        <dbReference type="Proteomes" id="UP000826722"/>
    </source>
</evidence>
<evidence type="ECO:0000256" key="8">
    <source>
        <dbReference type="ARBA" id="ARBA00049933"/>
    </source>
</evidence>
<evidence type="ECO:0000256" key="6">
    <source>
        <dbReference type="ARBA" id="ARBA00025649"/>
    </source>
</evidence>
<organism evidence="10 11">
    <name type="scientific">Methyloradius palustris</name>
    <dbReference type="NCBI Taxonomy" id="2778876"/>
    <lineage>
        <taxon>Bacteria</taxon>
        <taxon>Pseudomonadati</taxon>
        <taxon>Pseudomonadota</taxon>
        <taxon>Betaproteobacteria</taxon>
        <taxon>Nitrosomonadales</taxon>
        <taxon>Methylophilaceae</taxon>
        <taxon>Methyloradius</taxon>
    </lineage>
</organism>
<evidence type="ECO:0000256" key="4">
    <source>
        <dbReference type="ARBA" id="ARBA00022448"/>
    </source>
</evidence>
<dbReference type="AlphaFoldDB" id="A0A8D5FZ77"/>
<keyword evidence="11" id="KW-1185">Reference proteome</keyword>
<evidence type="ECO:0000256" key="5">
    <source>
        <dbReference type="ARBA" id="ARBA00022982"/>
    </source>
</evidence>
<sequence length="249" mass="26953">MKVLVAVKHVLDYNIMPRIKQDGSDVDITGNKMGINPFDEIAVEEAVRLKERGIVKEIIAVSIGAENSKDTLRHALAMGADRAVLIQTDAALQPLGVAKLLKAIVEKEQPDLILLGKQAIDDDSGQTGQMLSALLGTGQSTFASAINIKDGEIEVTREVDTGNETVSIKLPAVVTSDLRLNEPRFLKLPNLMMAKKKPIETIVASELGIDFSPRLKQTKVAEPPVRKPGVLVASVAELVEKLRIEKVLP</sequence>
<dbReference type="CDD" id="cd01714">
    <property type="entry name" value="ETF_beta"/>
    <property type="match status" value="1"/>
</dbReference>
<dbReference type="KEGG" id="mpau:ZMTM_06990"/>
<comment type="similarity">
    <text evidence="1">Belongs to the ETF beta-subunit/FixA family.</text>
</comment>
<dbReference type="InterPro" id="IPR012255">
    <property type="entry name" value="ETF_b"/>
</dbReference>
<dbReference type="RefSeq" id="WP_221764971.1">
    <property type="nucleotide sequence ID" value="NZ_AP024110.1"/>
</dbReference>
<dbReference type="PROSITE" id="PS50045">
    <property type="entry name" value="SIGMA54_INTERACT_4"/>
    <property type="match status" value="1"/>
</dbReference>
<dbReference type="PANTHER" id="PTHR21294:SF8">
    <property type="entry name" value="ELECTRON TRANSFER FLAVOPROTEIN SUBUNIT BETA"/>
    <property type="match status" value="1"/>
</dbReference>
<evidence type="ECO:0000256" key="2">
    <source>
        <dbReference type="ARBA" id="ARBA00011355"/>
    </source>
</evidence>
<evidence type="ECO:0000256" key="7">
    <source>
        <dbReference type="ARBA" id="ARBA00042002"/>
    </source>
</evidence>